<organism evidence="7 8">
    <name type="scientific">Mucilaginibacter panaciglaebae</name>
    <dbReference type="NCBI Taxonomy" id="502331"/>
    <lineage>
        <taxon>Bacteria</taxon>
        <taxon>Pseudomonadati</taxon>
        <taxon>Bacteroidota</taxon>
        <taxon>Sphingobacteriia</taxon>
        <taxon>Sphingobacteriales</taxon>
        <taxon>Sphingobacteriaceae</taxon>
        <taxon>Mucilaginibacter</taxon>
    </lineage>
</organism>
<dbReference type="PANTHER" id="PTHR35889:SF3">
    <property type="entry name" value="F-BOX DOMAIN-CONTAINING PROTEIN"/>
    <property type="match status" value="1"/>
</dbReference>
<dbReference type="InterPro" id="IPR009056">
    <property type="entry name" value="Cyt_c-like_dom"/>
</dbReference>
<evidence type="ECO:0000259" key="6">
    <source>
        <dbReference type="PROSITE" id="PS51007"/>
    </source>
</evidence>
<feature type="transmembrane region" description="Helical" evidence="5">
    <location>
        <begin position="43"/>
        <end position="61"/>
    </location>
</feature>
<feature type="transmembrane region" description="Helical" evidence="5">
    <location>
        <begin position="12"/>
        <end position="37"/>
    </location>
</feature>
<dbReference type="Pfam" id="PF07635">
    <property type="entry name" value="PSCyt1"/>
    <property type="match status" value="1"/>
</dbReference>
<dbReference type="Pfam" id="PF13287">
    <property type="entry name" value="Fn3_assoc"/>
    <property type="match status" value="1"/>
</dbReference>
<evidence type="ECO:0000256" key="2">
    <source>
        <dbReference type="ARBA" id="ARBA00022723"/>
    </source>
</evidence>
<dbReference type="PANTHER" id="PTHR35889">
    <property type="entry name" value="CYCLOINULO-OLIGOSACCHARIDE FRUCTANOTRANSFERASE-RELATED"/>
    <property type="match status" value="1"/>
</dbReference>
<evidence type="ECO:0000256" key="5">
    <source>
        <dbReference type="SAM" id="Phobius"/>
    </source>
</evidence>
<dbReference type="InterPro" id="IPR011429">
    <property type="entry name" value="Cyt_c_Planctomycete-type"/>
</dbReference>
<evidence type="ECO:0000313" key="8">
    <source>
        <dbReference type="Proteomes" id="UP001500841"/>
    </source>
</evidence>
<accession>A0ABP7WA76</accession>
<dbReference type="Gene3D" id="3.80.10.10">
    <property type="entry name" value="Ribonuclease Inhibitor"/>
    <property type="match status" value="1"/>
</dbReference>
<dbReference type="SUPFAM" id="SSF46626">
    <property type="entry name" value="Cytochrome c"/>
    <property type="match status" value="1"/>
</dbReference>
<dbReference type="EMBL" id="BAABCV010000001">
    <property type="protein sequence ID" value="GAA4084623.1"/>
    <property type="molecule type" value="Genomic_DNA"/>
</dbReference>
<keyword evidence="8" id="KW-1185">Reference proteome</keyword>
<feature type="domain" description="Cytochrome c" evidence="6">
    <location>
        <begin position="189"/>
        <end position="281"/>
    </location>
</feature>
<feature type="transmembrane region" description="Helical" evidence="5">
    <location>
        <begin position="82"/>
        <end position="102"/>
    </location>
</feature>
<comment type="caution">
    <text evidence="7">The sequence shown here is derived from an EMBL/GenBank/DDBJ whole genome shotgun (WGS) entry which is preliminary data.</text>
</comment>
<feature type="transmembrane region" description="Helical" evidence="5">
    <location>
        <begin position="145"/>
        <end position="163"/>
    </location>
</feature>
<keyword evidence="3 4" id="KW-0408">Iron</keyword>
<gene>
    <name evidence="7" type="ORF">GCM10022392_01730</name>
</gene>
<dbReference type="InterPro" id="IPR026876">
    <property type="entry name" value="Fn3_assoc_repeat"/>
</dbReference>
<feature type="transmembrane region" description="Helical" evidence="5">
    <location>
        <begin position="114"/>
        <end position="133"/>
    </location>
</feature>
<dbReference type="Pfam" id="PF09990">
    <property type="entry name" value="DUF2231"/>
    <property type="match status" value="1"/>
</dbReference>
<protein>
    <submittedName>
        <fullName evidence="7">Chitobiase/beta-hexosaminidase C-terminal domain-containing protein</fullName>
    </submittedName>
</protein>
<dbReference type="Proteomes" id="UP001500841">
    <property type="component" value="Unassembled WGS sequence"/>
</dbReference>
<evidence type="ECO:0000256" key="4">
    <source>
        <dbReference type="PROSITE-ProRule" id="PRU00433"/>
    </source>
</evidence>
<name>A0ABP7WA76_9SPHI</name>
<reference evidence="8" key="1">
    <citation type="journal article" date="2019" name="Int. J. Syst. Evol. Microbiol.">
        <title>The Global Catalogue of Microorganisms (GCM) 10K type strain sequencing project: providing services to taxonomists for standard genome sequencing and annotation.</title>
        <authorList>
            <consortium name="The Broad Institute Genomics Platform"/>
            <consortium name="The Broad Institute Genome Sequencing Center for Infectious Disease"/>
            <person name="Wu L."/>
            <person name="Ma J."/>
        </authorList>
    </citation>
    <scope>NUCLEOTIDE SEQUENCE [LARGE SCALE GENOMIC DNA]</scope>
    <source>
        <strain evidence="8">JCM 17085</strain>
    </source>
</reference>
<dbReference type="RefSeq" id="WP_345100395.1">
    <property type="nucleotide sequence ID" value="NZ_BAABCV010000001.1"/>
</dbReference>
<dbReference type="PROSITE" id="PS51007">
    <property type="entry name" value="CYTC"/>
    <property type="match status" value="1"/>
</dbReference>
<dbReference type="InterPro" id="IPR036909">
    <property type="entry name" value="Cyt_c-like_dom_sf"/>
</dbReference>
<keyword evidence="5" id="KW-1133">Transmembrane helix</keyword>
<evidence type="ECO:0000313" key="7">
    <source>
        <dbReference type="EMBL" id="GAA4084623.1"/>
    </source>
</evidence>
<keyword evidence="5" id="KW-0812">Transmembrane</keyword>
<dbReference type="InterPro" id="IPR019251">
    <property type="entry name" value="DUF2231_TM"/>
</dbReference>
<sequence length="714" mass="79739">MIKQSHQGFGEALLFVLNTFLIFLLVFGDHVVVPHWLQPVGRMHPLLLHFPIVLLIMAMLFEFFRFRAAFKEEILYQNFTTALLLIGSLLAAITAIMGLFLSKEPGYSGNTLQWHKWAGSGVVLLSSAIYWCRNSQWYKASLAKTGAIITFIALVLAGHYGAYITHGENFILAPVMSKAAPIPIDKALVYKDVIQPIFENKCANCHNEDKLKGGLMLTDSASILKGGKTGKLFIPGDPQMSLILQRIHLPLNDDKHMPPAGKTQLTDDELNLLYLWIKEKPNFKQKVLSLPAADSLRLLASTVLAPATSAGDTYDFTAADEKTIAGLNNNYRVVHALAKESPALAVNIYNKNIYTPKVLEDLSPIKKQLVSLNLNKMPVKDQELKTIARFENLRNLDLNFTALTGSGLKYLTQLKHLRSLSLVGTRLNFRDVRQVVTMKSLAELFIWNTGITNQEIQQLRKLNKNVAFDEGFKDDGKPIKLNVPQFKNTEAVFSKPFELLINHPIKDVVLRYTTDGSDPDSIKSPVYKPGIIINSDAIIKVRAYKMGWYGSDIVTASYNKSSYTPDSVSFENGPAGADPKLLIDKTLGSFNFRDGKWVAAQKDLVINLTFTKPINLHTIGLNSLRVVSQQILVPAEVTVLDVSVKNKFKVVGRVKPAPPAKQQDADTKKVIECKITAVQPLTYIQIRIKPVMRPPSWFPPQKPVSIFMDELFFN</sequence>
<keyword evidence="5" id="KW-0472">Membrane</keyword>
<evidence type="ECO:0000256" key="3">
    <source>
        <dbReference type="ARBA" id="ARBA00023004"/>
    </source>
</evidence>
<keyword evidence="1 4" id="KW-0349">Heme</keyword>
<dbReference type="SUPFAM" id="SSF52047">
    <property type="entry name" value="RNI-like"/>
    <property type="match status" value="1"/>
</dbReference>
<keyword evidence="2 4" id="KW-0479">Metal-binding</keyword>
<evidence type="ECO:0000256" key="1">
    <source>
        <dbReference type="ARBA" id="ARBA00022617"/>
    </source>
</evidence>
<proteinExistence type="predicted"/>
<dbReference type="InterPro" id="IPR032675">
    <property type="entry name" value="LRR_dom_sf"/>
</dbReference>